<proteinExistence type="inferred from homology"/>
<feature type="region of interest" description="Disordered" evidence="7">
    <location>
        <begin position="1176"/>
        <end position="1195"/>
    </location>
</feature>
<feature type="region of interest" description="Disordered" evidence="7">
    <location>
        <begin position="1414"/>
        <end position="1439"/>
    </location>
</feature>
<keyword evidence="3" id="KW-0810">Translation regulation</keyword>
<feature type="compositionally biased region" description="Polar residues" evidence="7">
    <location>
        <begin position="112"/>
        <end position="138"/>
    </location>
</feature>
<feature type="compositionally biased region" description="Basic and acidic residues" evidence="7">
    <location>
        <begin position="899"/>
        <end position="914"/>
    </location>
</feature>
<feature type="compositionally biased region" description="Polar residues" evidence="7">
    <location>
        <begin position="776"/>
        <end position="786"/>
    </location>
</feature>
<accession>A0AA88DJ14</accession>
<gene>
    <name evidence="9" type="ORF">TIFTF001_017444</name>
</gene>
<feature type="compositionally biased region" description="Low complexity" evidence="7">
    <location>
        <begin position="796"/>
        <end position="809"/>
    </location>
</feature>
<feature type="compositionally biased region" description="Low complexity" evidence="7">
    <location>
        <begin position="610"/>
        <end position="624"/>
    </location>
</feature>
<feature type="compositionally biased region" description="Basic and acidic residues" evidence="7">
    <location>
        <begin position="821"/>
        <end position="837"/>
    </location>
</feature>
<dbReference type="InterPro" id="IPR003890">
    <property type="entry name" value="MIF4G-like_typ-3"/>
</dbReference>
<feature type="compositionally biased region" description="Low complexity" evidence="7">
    <location>
        <begin position="77"/>
        <end position="88"/>
    </location>
</feature>
<feature type="compositionally biased region" description="Basic and acidic residues" evidence="7">
    <location>
        <begin position="1550"/>
        <end position="1567"/>
    </location>
</feature>
<dbReference type="PANTHER" id="PTHR23253">
    <property type="entry name" value="EUKARYOTIC TRANSLATION INITIATION FACTOR 4 GAMMA"/>
    <property type="match status" value="1"/>
</dbReference>
<evidence type="ECO:0000259" key="8">
    <source>
        <dbReference type="PROSITE" id="PS51366"/>
    </source>
</evidence>
<feature type="compositionally biased region" description="Low complexity" evidence="7">
    <location>
        <begin position="672"/>
        <end position="691"/>
    </location>
</feature>
<feature type="compositionally biased region" description="Low complexity" evidence="7">
    <location>
        <begin position="189"/>
        <end position="205"/>
    </location>
</feature>
<feature type="region of interest" description="Disordered" evidence="7">
    <location>
        <begin position="1548"/>
        <end position="1592"/>
    </location>
</feature>
<feature type="region of interest" description="Disordered" evidence="7">
    <location>
        <begin position="1728"/>
        <end position="1778"/>
    </location>
</feature>
<evidence type="ECO:0000313" key="10">
    <source>
        <dbReference type="Proteomes" id="UP001187192"/>
    </source>
</evidence>
<feature type="region of interest" description="Disordered" evidence="7">
    <location>
        <begin position="225"/>
        <end position="340"/>
    </location>
</feature>
<feature type="compositionally biased region" description="Gly residues" evidence="7">
    <location>
        <begin position="975"/>
        <end position="988"/>
    </location>
</feature>
<feature type="compositionally biased region" description="Low complexity" evidence="7">
    <location>
        <begin position="727"/>
        <end position="756"/>
    </location>
</feature>
<feature type="compositionally biased region" description="Polar residues" evidence="7">
    <location>
        <begin position="860"/>
        <end position="870"/>
    </location>
</feature>
<feature type="domain" description="MI" evidence="8">
    <location>
        <begin position="1783"/>
        <end position="1907"/>
    </location>
</feature>
<dbReference type="SUPFAM" id="SSF48371">
    <property type="entry name" value="ARM repeat"/>
    <property type="match status" value="2"/>
</dbReference>
<feature type="compositionally biased region" description="Basic and acidic residues" evidence="7">
    <location>
        <begin position="872"/>
        <end position="883"/>
    </location>
</feature>
<feature type="compositionally biased region" description="Basic and acidic residues" evidence="7">
    <location>
        <begin position="241"/>
        <end position="253"/>
    </location>
</feature>
<feature type="region of interest" description="Disordered" evidence="7">
    <location>
        <begin position="672"/>
        <end position="1119"/>
    </location>
</feature>
<reference evidence="9" key="1">
    <citation type="submission" date="2023-07" db="EMBL/GenBank/DDBJ databases">
        <title>draft genome sequence of fig (Ficus carica).</title>
        <authorList>
            <person name="Takahashi T."/>
            <person name="Nishimura K."/>
        </authorList>
    </citation>
    <scope>NUCLEOTIDE SEQUENCE</scope>
</reference>
<dbReference type="FunFam" id="1.25.40.180:FF:000034">
    <property type="entry name" value="Eukaryotic translation initiation factor 4G"/>
    <property type="match status" value="1"/>
</dbReference>
<evidence type="ECO:0000256" key="4">
    <source>
        <dbReference type="ARBA" id="ARBA00022917"/>
    </source>
</evidence>
<evidence type="ECO:0000256" key="2">
    <source>
        <dbReference type="ARBA" id="ARBA00022540"/>
    </source>
</evidence>
<dbReference type="InterPro" id="IPR003891">
    <property type="entry name" value="Initiation_fac_eIF4g_MI"/>
</dbReference>
<name>A0AA88DJ14_FICCA</name>
<keyword evidence="10" id="KW-1185">Reference proteome</keyword>
<dbReference type="FunFam" id="1.25.40.180:FF:000024">
    <property type="entry name" value="Eukaryotic translation initiation factor 4G"/>
    <property type="match status" value="1"/>
</dbReference>
<feature type="compositionally biased region" description="Basic and acidic residues" evidence="7">
    <location>
        <begin position="1731"/>
        <end position="1753"/>
    </location>
</feature>
<evidence type="ECO:0000256" key="7">
    <source>
        <dbReference type="SAM" id="MobiDB-lite"/>
    </source>
</evidence>
<dbReference type="PANTHER" id="PTHR23253:SF9">
    <property type="entry name" value="EUKARYOTIC TRANSLATION INITIATION FACTOR 4 GAMMA 2"/>
    <property type="match status" value="1"/>
</dbReference>
<feature type="region of interest" description="Disordered" evidence="7">
    <location>
        <begin position="51"/>
        <end position="213"/>
    </location>
</feature>
<dbReference type="Pfam" id="PF02854">
    <property type="entry name" value="MIF4G"/>
    <property type="match status" value="1"/>
</dbReference>
<dbReference type="EMBL" id="BTGU01000028">
    <property type="protein sequence ID" value="GMN48279.1"/>
    <property type="molecule type" value="Genomic_DNA"/>
</dbReference>
<dbReference type="Gene3D" id="1.25.40.180">
    <property type="match status" value="2"/>
</dbReference>
<dbReference type="PROSITE" id="PS51366">
    <property type="entry name" value="MI"/>
    <property type="match status" value="1"/>
</dbReference>
<feature type="compositionally biased region" description="Basic and acidic residues" evidence="7">
    <location>
        <begin position="1076"/>
        <end position="1087"/>
    </location>
</feature>
<organism evidence="9 10">
    <name type="scientific">Ficus carica</name>
    <name type="common">Common fig</name>
    <dbReference type="NCBI Taxonomy" id="3494"/>
    <lineage>
        <taxon>Eukaryota</taxon>
        <taxon>Viridiplantae</taxon>
        <taxon>Streptophyta</taxon>
        <taxon>Embryophyta</taxon>
        <taxon>Tracheophyta</taxon>
        <taxon>Spermatophyta</taxon>
        <taxon>Magnoliopsida</taxon>
        <taxon>eudicotyledons</taxon>
        <taxon>Gunneridae</taxon>
        <taxon>Pentapetalae</taxon>
        <taxon>rosids</taxon>
        <taxon>fabids</taxon>
        <taxon>Rosales</taxon>
        <taxon>Moraceae</taxon>
        <taxon>Ficeae</taxon>
        <taxon>Ficus</taxon>
    </lineage>
</organism>
<feature type="compositionally biased region" description="Polar residues" evidence="7">
    <location>
        <begin position="1053"/>
        <end position="1064"/>
    </location>
</feature>
<dbReference type="GO" id="GO:0003743">
    <property type="term" value="F:translation initiation factor activity"/>
    <property type="evidence" value="ECO:0007669"/>
    <property type="project" value="UniProtKB-KW"/>
</dbReference>
<dbReference type="GO" id="GO:0003729">
    <property type="term" value="F:mRNA binding"/>
    <property type="evidence" value="ECO:0007669"/>
    <property type="project" value="TreeGrafter"/>
</dbReference>
<dbReference type="Proteomes" id="UP001187192">
    <property type="component" value="Unassembled WGS sequence"/>
</dbReference>
<evidence type="ECO:0000256" key="1">
    <source>
        <dbReference type="ARBA" id="ARBA00005775"/>
    </source>
</evidence>
<feature type="compositionally biased region" description="Basic and acidic residues" evidence="7">
    <location>
        <begin position="1095"/>
        <end position="1105"/>
    </location>
</feature>
<evidence type="ECO:0000256" key="5">
    <source>
        <dbReference type="ARBA" id="ARBA00067320"/>
    </source>
</evidence>
<feature type="compositionally biased region" description="Polar residues" evidence="7">
    <location>
        <begin position="159"/>
        <end position="177"/>
    </location>
</feature>
<feature type="compositionally biased region" description="Low complexity" evidence="7">
    <location>
        <begin position="1765"/>
        <end position="1775"/>
    </location>
</feature>
<evidence type="ECO:0000256" key="6">
    <source>
        <dbReference type="ARBA" id="ARBA00075135"/>
    </source>
</evidence>
<comment type="similarity">
    <text evidence="1">Belongs to the eukaryotic initiation factor 4G family.</text>
</comment>
<feature type="compositionally biased region" description="Polar residues" evidence="7">
    <location>
        <begin position="929"/>
        <end position="947"/>
    </location>
</feature>
<feature type="region of interest" description="Disordered" evidence="7">
    <location>
        <begin position="602"/>
        <end position="629"/>
    </location>
</feature>
<evidence type="ECO:0000256" key="3">
    <source>
        <dbReference type="ARBA" id="ARBA00022845"/>
    </source>
</evidence>
<dbReference type="SMART" id="SM00543">
    <property type="entry name" value="MIF4G"/>
    <property type="match status" value="1"/>
</dbReference>
<dbReference type="GO" id="GO:0016281">
    <property type="term" value="C:eukaryotic translation initiation factor 4F complex"/>
    <property type="evidence" value="ECO:0007669"/>
    <property type="project" value="TreeGrafter"/>
</dbReference>
<keyword evidence="2" id="KW-0396">Initiation factor</keyword>
<evidence type="ECO:0000313" key="9">
    <source>
        <dbReference type="EMBL" id="GMN48279.1"/>
    </source>
</evidence>
<dbReference type="GO" id="GO:0006417">
    <property type="term" value="P:regulation of translation"/>
    <property type="evidence" value="ECO:0007669"/>
    <property type="project" value="UniProtKB-KW"/>
</dbReference>
<keyword evidence="4" id="KW-0648">Protein biosynthesis</keyword>
<comment type="caution">
    <text evidence="9">The sequence shown here is derived from an EMBL/GenBank/DDBJ whole genome shotgun (WGS) entry which is preliminary data.</text>
</comment>
<dbReference type="InterPro" id="IPR016024">
    <property type="entry name" value="ARM-type_fold"/>
</dbReference>
<sequence length="1971" mass="212918">MVSQPQLPCRKCDLAASAAEGFRPLLGSDQWQRFWVCVDLRERKSEGENWRNQGLGYMSFNQSRSDKSETQHRKSGRSLSSNHSRGSSGAYGKGSGGPAPSPSISSNRSFKKTNNNAQGGQSRASVPAVNSSDSNASTPRGAPNGAHIHPQSHGASDAPVTSSAAKQTEPLVSQRSTRGVPKAPTSQHAPMSSATTATTTPTKPMGDASKGIAFQFGSLSPGFVNGMQIPARTSSAPPNLDEQKRDQARHESFRAAPTFPIPSVPKQQLPRKDPGAVEKPNTPEAHPVPKVKRDVQVSPAPPSSQTQKPSGLPMTGISMQIPFHQSPGSMPFGGPNQQIQSQGVTANSLQMPMPLSLPIGSAPPVQQPVFVAGLQPHPLQHQGIMHQGQNLSFTTQMPQLAPQLGNLGIGMGPQYPQQQGGKFGVPPRKTTTVKITNPKTHEELRFDKRLDGYSDGGSSGMRPHPNVPPQSQPIPSFPASHPVNYYTASPYNTNNMYFPNPSSLPLTGGQMAPNTQATRFNYPSSHGPQNVTIVNPSALNSVSVNKSGTQMHGILEPLNVEHAREIQFSVSSVPSGTTHVTVKPATGSVGVKVESLSNNLQVDKGELPKPSGSSGEASLSPSSADTEICADKSSQKLKSGGDSMTVVAESVVVTDPHEGTVAAVSVEAQVSTSSPYSSAVPSDSVPVVASAESRRKEETLSTSNSIKDQQKKPVKKGSSRSQHQVGGQSILISSSPSETSEQGLSSVSVASESVESGTSLTQVSDKDVPEAAEESPSASRVATTDASVVKVERIADSSQSISSEISRAETAPDTTGAVHYNRHDGFPVHEKQVKDDSVVTEEQGGKSLSEGSKQDADGSEVSSEVYSLQSVEVDKQPGKELVQDKAATSSVVPPSDTARGMDEPGIRHSEHVIVDEQTFEGSFEKSSGIDATSSRGDSMTNDDASFSKSEKLHQPSAQSLAIDASKHEGGSLESVGGGGSTENLGGAGVSVPTGSKDKPLPELTRSKSTVAKSKKKRKECLQKADAAGTTSDLYMAYKGPEEKKETAVASEVAENTSSSENSKQVPPDVPIEEVLVIEKDVGSKAEPDDWEDAADISKPKLETSDNGKQANGGVLHHDKDGDGNVVKKYSRDFLLKFAEQFTDVPEDFEITADIVEVLTSPNANASHLVDRSSFHSPGRIIDRPGGGPRLDRRNSGMMEDDRWSKLPSPFGPVPGRDLHLDLAFGPSSGFRPGQGANYSVLRNPRVQTPIQYAGGILSGPIQSLGSQGGMQRNNSDADRWQRGANFQQKGLIPSPQTPLLMMHKTEKRYEVGKVADEEEAKQRQLKGILNKLTPQNFEKLFEQVTAVNIDNAMTLRGVIAQIFDKALMEPTFCEMYANFCCHLSGELPDFSEDNEKITFKRLLLNKCQEEFERGEREQEEANKVDDEGEVKQSEEEREEKRIKARRRMLGNIRLIGELYKKRMLTERIMHECIKKLLGQQQTPDEEDVEALCKLMSTIGEIIDHSKAKEHMDAYFEVMKNFSNNMKLSSRVRFMLKDAIDLRKNKWQQRRKVEGPKKIEEVHRDAAQERQAQTSRLARGPSINASGRRGLPMDFGPRGSTMLSSPSSQMGSFRTLPTLVRGFGSQDVRQEERQPFEARPLSISLTQRAVGENAITLGPQGGLARGMSIRGPPSMSSAALADLSLGTGDSRRVTAGLNGCGSVSDRNYSSREDLLPRFMPDRFAGQAAYDHLGPHDRNINHGGRDLRNSDHTFDRSIPISPPARGQSPTTTQSTPTEKVWSEERLREKSKTAIKEFYSARDEKEVALCIKELNAPSFHPTMVSIWVTDSFDGKDMERDLLGKLLVNLAKSGDSTLSRTHLVRGFESVLETLEDTVNDAPKAPEYLGRIFAEVITEDVVSLGEIGRIIREGGEEPGSLLSVGLAGDVFGNTLESIKSKKGEGVLNEIITSSNLPLEAFRPPDTLKSRILEKFI</sequence>
<dbReference type="Pfam" id="PF02847">
    <property type="entry name" value="MA3"/>
    <property type="match status" value="1"/>
</dbReference>
<dbReference type="SMART" id="SM00544">
    <property type="entry name" value="MA3"/>
    <property type="match status" value="1"/>
</dbReference>
<protein>
    <recommendedName>
        <fullName evidence="5">Eukaryotic translation initiation factor 4G</fullName>
    </recommendedName>
    <alternativeName>
        <fullName evidence="6">Protein synthesis initiation factor 4G</fullName>
    </alternativeName>
</protein>